<accession>A0A0F9YA52</accession>
<dbReference type="EMBL" id="LAZR01000035">
    <property type="protein sequence ID" value="KKO01529.1"/>
    <property type="molecule type" value="Genomic_DNA"/>
</dbReference>
<evidence type="ECO:0000313" key="1">
    <source>
        <dbReference type="EMBL" id="KKO01529.1"/>
    </source>
</evidence>
<comment type="caution">
    <text evidence="1">The sequence shown here is derived from an EMBL/GenBank/DDBJ whole genome shotgun (WGS) entry which is preliminary data.</text>
</comment>
<gene>
    <name evidence="1" type="ORF">LCGC14_0117430</name>
</gene>
<evidence type="ECO:0008006" key="2">
    <source>
        <dbReference type="Google" id="ProtNLM"/>
    </source>
</evidence>
<protein>
    <recommendedName>
        <fullName evidence="2">DUF1641 domain-containing protein</fullName>
    </recommendedName>
</protein>
<proteinExistence type="predicted"/>
<dbReference type="AlphaFoldDB" id="A0A0F9YA52"/>
<reference evidence="1" key="1">
    <citation type="journal article" date="2015" name="Nature">
        <title>Complex archaea that bridge the gap between prokaryotes and eukaryotes.</title>
        <authorList>
            <person name="Spang A."/>
            <person name="Saw J.H."/>
            <person name="Jorgensen S.L."/>
            <person name="Zaremba-Niedzwiedzka K."/>
            <person name="Martijn J."/>
            <person name="Lind A.E."/>
            <person name="van Eijk R."/>
            <person name="Schleper C."/>
            <person name="Guy L."/>
            <person name="Ettema T.J."/>
        </authorList>
    </citation>
    <scope>NUCLEOTIDE SEQUENCE</scope>
</reference>
<sequence length="160" mass="17579">MAEQLDYDVKPTRIGPDAHEELDRLLHSLHDQGVLRFANDLVCSSSEVTKVLVNGISKEGSLNAIQNLSILGMALSRIPPSQFYKIVFGLKDAVEEMNRHDPGKHDSEAPGISGAYKMLHDDKLWAALTPVIDGLKVFADRLGKEADKPITEFSGKPTDN</sequence>
<name>A0A0F9YA52_9ZZZZ</name>
<organism evidence="1">
    <name type="scientific">marine sediment metagenome</name>
    <dbReference type="NCBI Taxonomy" id="412755"/>
    <lineage>
        <taxon>unclassified sequences</taxon>
        <taxon>metagenomes</taxon>
        <taxon>ecological metagenomes</taxon>
    </lineage>
</organism>